<reference evidence="2 3" key="1">
    <citation type="submission" date="2021-01" db="EMBL/GenBank/DDBJ databases">
        <title>Whole genome shotgun sequence of Actinoplanes lobatus NBRC 12513.</title>
        <authorList>
            <person name="Komaki H."/>
            <person name="Tamura T."/>
        </authorList>
    </citation>
    <scope>NUCLEOTIDE SEQUENCE [LARGE SCALE GENOMIC DNA]</scope>
    <source>
        <strain evidence="2 3">NBRC 12513</strain>
    </source>
</reference>
<keyword evidence="3" id="KW-1185">Reference proteome</keyword>
<comment type="caution">
    <text evidence="2">The sequence shown here is derived from an EMBL/GenBank/DDBJ whole genome shotgun (WGS) entry which is preliminary data.</text>
</comment>
<feature type="region of interest" description="Disordered" evidence="1">
    <location>
        <begin position="1"/>
        <end position="53"/>
    </location>
</feature>
<evidence type="ECO:0000313" key="2">
    <source>
        <dbReference type="EMBL" id="GIE38066.1"/>
    </source>
</evidence>
<evidence type="ECO:0000313" key="3">
    <source>
        <dbReference type="Proteomes" id="UP000631312"/>
    </source>
</evidence>
<accession>A0ABQ4AAN7</accession>
<evidence type="ECO:0000256" key="1">
    <source>
        <dbReference type="SAM" id="MobiDB-lite"/>
    </source>
</evidence>
<feature type="compositionally biased region" description="Basic and acidic residues" evidence="1">
    <location>
        <begin position="11"/>
        <end position="22"/>
    </location>
</feature>
<organism evidence="2 3">
    <name type="scientific">Actinoplanes lobatus</name>
    <dbReference type="NCBI Taxonomy" id="113568"/>
    <lineage>
        <taxon>Bacteria</taxon>
        <taxon>Bacillati</taxon>
        <taxon>Actinomycetota</taxon>
        <taxon>Actinomycetes</taxon>
        <taxon>Micromonosporales</taxon>
        <taxon>Micromonosporaceae</taxon>
        <taxon>Actinoplanes</taxon>
    </lineage>
</organism>
<sequence>MATDVIGNLWEVRDDPLPENRPPDTWITFTTAPDAKASKPADKSGGPARLTGK</sequence>
<proteinExistence type="predicted"/>
<gene>
    <name evidence="2" type="ORF">Alo02nite_09640</name>
</gene>
<dbReference type="EMBL" id="BOMP01000016">
    <property type="protein sequence ID" value="GIE38066.1"/>
    <property type="molecule type" value="Genomic_DNA"/>
</dbReference>
<name>A0ABQ4AAN7_9ACTN</name>
<protein>
    <submittedName>
        <fullName evidence="2">Uncharacterized protein</fullName>
    </submittedName>
</protein>
<dbReference type="Proteomes" id="UP000631312">
    <property type="component" value="Unassembled WGS sequence"/>
</dbReference>